<proteinExistence type="predicted"/>
<dbReference type="AlphaFoldDB" id="A0A850LC05"/>
<evidence type="ECO:0000313" key="2">
    <source>
        <dbReference type="EMBL" id="NVK95533.1"/>
    </source>
</evidence>
<evidence type="ECO:0000256" key="1">
    <source>
        <dbReference type="SAM" id="MobiDB-lite"/>
    </source>
</evidence>
<evidence type="ECO:0000313" key="3">
    <source>
        <dbReference type="Proteomes" id="UP000565723"/>
    </source>
</evidence>
<dbReference type="Proteomes" id="UP000565723">
    <property type="component" value="Unassembled WGS sequence"/>
</dbReference>
<organism evidence="2 3">
    <name type="scientific">Ruegeria pomeroyi</name>
    <dbReference type="NCBI Taxonomy" id="89184"/>
    <lineage>
        <taxon>Bacteria</taxon>
        <taxon>Pseudomonadati</taxon>
        <taxon>Pseudomonadota</taxon>
        <taxon>Alphaproteobacteria</taxon>
        <taxon>Rhodobacterales</taxon>
        <taxon>Roseobacteraceae</taxon>
        <taxon>Ruegeria</taxon>
    </lineage>
</organism>
<accession>A0A850LC05</accession>
<sequence>MPEDGIGFEFFRDDQNPRLTIVNEAALQNASNQLFNEIAHLRAFDHLGNAVEAVQKAAQHKARQDPPDWDDNVPPDATDGGDFFLLG</sequence>
<dbReference type="RefSeq" id="WP_011242220.1">
    <property type="nucleotide sequence ID" value="NZ_JABXIY010000005.1"/>
</dbReference>
<reference evidence="2 3" key="1">
    <citation type="journal article" date="2020" name="Proc. Natl. Acad. Sci. U.S.A.">
        <title>Ecological drivers of bacterial community assembly in synthetic phycospheres.</title>
        <authorList>
            <person name="Fu H."/>
            <person name="Uchimiya M."/>
            <person name="Gore J."/>
            <person name="Moran M.A."/>
        </authorList>
    </citation>
    <scope>NUCLEOTIDE SEQUENCE [LARGE SCALE GENOMIC DNA]</scope>
    <source>
        <strain evidence="2">HF-Din03</strain>
    </source>
</reference>
<gene>
    <name evidence="2" type="ORF">HW564_01270</name>
</gene>
<comment type="caution">
    <text evidence="2">The sequence shown here is derived from an EMBL/GenBank/DDBJ whole genome shotgun (WGS) entry which is preliminary data.</text>
</comment>
<protein>
    <submittedName>
        <fullName evidence="2">Uncharacterized protein</fullName>
    </submittedName>
</protein>
<feature type="region of interest" description="Disordered" evidence="1">
    <location>
        <begin position="55"/>
        <end position="87"/>
    </location>
</feature>
<name>A0A850LC05_9RHOB</name>
<dbReference type="EMBL" id="JABXIY010000005">
    <property type="protein sequence ID" value="NVK95533.1"/>
    <property type="molecule type" value="Genomic_DNA"/>
</dbReference>